<feature type="non-terminal residue" evidence="2">
    <location>
        <position position="1"/>
    </location>
</feature>
<protein>
    <submittedName>
        <fullName evidence="2">Uncharacterized protein</fullName>
    </submittedName>
</protein>
<reference evidence="3" key="1">
    <citation type="journal article" date="2016" name="Nature">
        <title>Genome evolution in the allotetraploid frog Xenopus laevis.</title>
        <authorList>
            <person name="Session A.M."/>
            <person name="Uno Y."/>
            <person name="Kwon T."/>
            <person name="Chapman J.A."/>
            <person name="Toyoda A."/>
            <person name="Takahashi S."/>
            <person name="Fukui A."/>
            <person name="Hikosaka A."/>
            <person name="Suzuki A."/>
            <person name="Kondo M."/>
            <person name="van Heeringen S.J."/>
            <person name="Quigley I."/>
            <person name="Heinz S."/>
            <person name="Ogino H."/>
            <person name="Ochi H."/>
            <person name="Hellsten U."/>
            <person name="Lyons J.B."/>
            <person name="Simakov O."/>
            <person name="Putnam N."/>
            <person name="Stites J."/>
            <person name="Kuroki Y."/>
            <person name="Tanaka T."/>
            <person name="Michiue T."/>
            <person name="Watanabe M."/>
            <person name="Bogdanovic O."/>
            <person name="Lister R."/>
            <person name="Georgiou G."/>
            <person name="Paranjpe S.S."/>
            <person name="van Kruijsbergen I."/>
            <person name="Shu S."/>
            <person name="Carlson J."/>
            <person name="Kinoshita T."/>
            <person name="Ohta Y."/>
            <person name="Mawaribuchi S."/>
            <person name="Jenkins J."/>
            <person name="Grimwood J."/>
            <person name="Schmutz J."/>
            <person name="Mitros T."/>
            <person name="Mozaffari S.V."/>
            <person name="Suzuki Y."/>
            <person name="Haramoto Y."/>
            <person name="Yamamoto T.S."/>
            <person name="Takagi C."/>
            <person name="Heald R."/>
            <person name="Miller K."/>
            <person name="Haudenschild C."/>
            <person name="Kitzman J."/>
            <person name="Nakayama T."/>
            <person name="Izutsu Y."/>
            <person name="Robert J."/>
            <person name="Fortriede J."/>
            <person name="Burns K."/>
            <person name="Lotay V."/>
            <person name="Karimi K."/>
            <person name="Yasuoka Y."/>
            <person name="Dichmann D.S."/>
            <person name="Flajnik M.F."/>
            <person name="Houston D.W."/>
            <person name="Shendure J."/>
            <person name="DuPasquier L."/>
            <person name="Vize P.D."/>
            <person name="Zorn A.M."/>
            <person name="Ito M."/>
            <person name="Marcotte E.M."/>
            <person name="Wallingford J.B."/>
            <person name="Ito Y."/>
            <person name="Asashima M."/>
            <person name="Ueno N."/>
            <person name="Matsuda Y."/>
            <person name="Veenstra G.J."/>
            <person name="Fujiyama A."/>
            <person name="Harland R.M."/>
            <person name="Taira M."/>
            <person name="Rokhsar D.S."/>
        </authorList>
    </citation>
    <scope>NUCLEOTIDE SEQUENCE [LARGE SCALE GENOMIC DNA]</scope>
    <source>
        <strain evidence="3">J</strain>
    </source>
</reference>
<keyword evidence="1" id="KW-0812">Transmembrane</keyword>
<keyword evidence="1" id="KW-0472">Membrane</keyword>
<gene>
    <name evidence="2" type="ORF">XELAEV_180095222mg</name>
</gene>
<dbReference type="Proteomes" id="UP000694892">
    <property type="component" value="Chromosome 1S"/>
</dbReference>
<accession>A0A974I0W6</accession>
<evidence type="ECO:0000313" key="2">
    <source>
        <dbReference type="EMBL" id="OCT97295.1"/>
    </source>
</evidence>
<name>A0A974I0W6_XENLA</name>
<sequence>MSPHDVALTTAHAHPLFTSTLRQAVDAAAGQRASKREVVLGPAILIVLCCCILTVTPFTEEQLLRATNFIRQEKTG</sequence>
<feature type="transmembrane region" description="Helical" evidence="1">
    <location>
        <begin position="38"/>
        <end position="58"/>
    </location>
</feature>
<organism evidence="2 3">
    <name type="scientific">Xenopus laevis</name>
    <name type="common">African clawed frog</name>
    <dbReference type="NCBI Taxonomy" id="8355"/>
    <lineage>
        <taxon>Eukaryota</taxon>
        <taxon>Metazoa</taxon>
        <taxon>Chordata</taxon>
        <taxon>Craniata</taxon>
        <taxon>Vertebrata</taxon>
        <taxon>Euteleostomi</taxon>
        <taxon>Amphibia</taxon>
        <taxon>Batrachia</taxon>
        <taxon>Anura</taxon>
        <taxon>Pipoidea</taxon>
        <taxon>Pipidae</taxon>
        <taxon>Xenopodinae</taxon>
        <taxon>Xenopus</taxon>
        <taxon>Xenopus</taxon>
    </lineage>
</organism>
<evidence type="ECO:0000313" key="3">
    <source>
        <dbReference type="Proteomes" id="UP000694892"/>
    </source>
</evidence>
<keyword evidence="1" id="KW-1133">Transmembrane helix</keyword>
<feature type="non-terminal residue" evidence="2">
    <location>
        <position position="76"/>
    </location>
</feature>
<evidence type="ECO:0000256" key="1">
    <source>
        <dbReference type="SAM" id="Phobius"/>
    </source>
</evidence>
<dbReference type="EMBL" id="CM004467">
    <property type="protein sequence ID" value="OCT97295.1"/>
    <property type="molecule type" value="Genomic_DNA"/>
</dbReference>
<proteinExistence type="predicted"/>
<dbReference type="AlphaFoldDB" id="A0A974I0W6"/>